<feature type="transmembrane region" description="Helical" evidence="1">
    <location>
        <begin position="96"/>
        <end position="119"/>
    </location>
</feature>
<dbReference type="EMBL" id="SPHZ02000003">
    <property type="protein sequence ID" value="KAF0927376.1"/>
    <property type="molecule type" value="Genomic_DNA"/>
</dbReference>
<dbReference type="AlphaFoldDB" id="A0A6G1ERV5"/>
<proteinExistence type="predicted"/>
<keyword evidence="3" id="KW-1185">Reference proteome</keyword>
<protein>
    <submittedName>
        <fullName evidence="2">Uncharacterized protein</fullName>
    </submittedName>
</protein>
<keyword evidence="1" id="KW-0812">Transmembrane</keyword>
<evidence type="ECO:0000313" key="2">
    <source>
        <dbReference type="EMBL" id="KAF0927376.1"/>
    </source>
</evidence>
<dbReference type="Proteomes" id="UP000479710">
    <property type="component" value="Unassembled WGS sequence"/>
</dbReference>
<name>A0A6G1ERV5_9ORYZ</name>
<evidence type="ECO:0000256" key="1">
    <source>
        <dbReference type="SAM" id="Phobius"/>
    </source>
</evidence>
<evidence type="ECO:0000313" key="3">
    <source>
        <dbReference type="Proteomes" id="UP000479710"/>
    </source>
</evidence>
<organism evidence="2 3">
    <name type="scientific">Oryza meyeriana var. granulata</name>
    <dbReference type="NCBI Taxonomy" id="110450"/>
    <lineage>
        <taxon>Eukaryota</taxon>
        <taxon>Viridiplantae</taxon>
        <taxon>Streptophyta</taxon>
        <taxon>Embryophyta</taxon>
        <taxon>Tracheophyta</taxon>
        <taxon>Spermatophyta</taxon>
        <taxon>Magnoliopsida</taxon>
        <taxon>Liliopsida</taxon>
        <taxon>Poales</taxon>
        <taxon>Poaceae</taxon>
        <taxon>BOP clade</taxon>
        <taxon>Oryzoideae</taxon>
        <taxon>Oryzeae</taxon>
        <taxon>Oryzinae</taxon>
        <taxon>Oryza</taxon>
        <taxon>Oryza meyeriana</taxon>
    </lineage>
</organism>
<accession>A0A6G1ERV5</accession>
<keyword evidence="1" id="KW-1133">Transmembrane helix</keyword>
<feature type="transmembrane region" description="Helical" evidence="1">
    <location>
        <begin position="59"/>
        <end position="84"/>
    </location>
</feature>
<comment type="caution">
    <text evidence="2">The sequence shown here is derived from an EMBL/GenBank/DDBJ whole genome shotgun (WGS) entry which is preliminary data.</text>
</comment>
<reference evidence="2 3" key="1">
    <citation type="submission" date="2019-11" db="EMBL/GenBank/DDBJ databases">
        <title>Whole genome sequence of Oryza granulata.</title>
        <authorList>
            <person name="Li W."/>
        </authorList>
    </citation>
    <scope>NUCLEOTIDE SEQUENCE [LARGE SCALE GENOMIC DNA]</scope>
    <source>
        <strain evidence="3">cv. Menghai</strain>
        <tissue evidence="2">Leaf</tissue>
    </source>
</reference>
<gene>
    <name evidence="2" type="ORF">E2562_032315</name>
</gene>
<keyword evidence="1" id="KW-0472">Membrane</keyword>
<sequence>MRDTVIREARCRQKERGQNTGTRATHKPKTKTHTIIHIATCALWQKLTGDARKIKRMAVVLPAMVICCTCMECSLVAALVAMAGDVFSSVAAASEALVRIILAGDSLAFIINHQCHLYIRQCRPRGFRH</sequence>